<name>A0A1J1H4V9_PLARL</name>
<proteinExistence type="predicted"/>
<gene>
    <name evidence="1" type="ORF">PRELSG_0906000</name>
</gene>
<sequence>MGNVTSKDEENEKRSLILLDDNFLHNFQKRDNTVFEKKLKSLEKDDNLYKNNELTEIDESVKSNKSEDSLKYNGKEYDKLKKMIIDDLILESEKYINTHKDKLNIVNKNNIRIPQTSSECLYNENKIYNCLKNMTESTSNFINSYTRCYRHLRKYESCVQKIKI</sequence>
<dbReference type="OrthoDB" id="370551at2759"/>
<dbReference type="Proteomes" id="UP000220158">
    <property type="component" value="Chromosome 9"/>
</dbReference>
<dbReference type="AlphaFoldDB" id="A0A1J1H4V9"/>
<dbReference type="OMA" id="CVQKIKI"/>
<protein>
    <submittedName>
        <fullName evidence="1">Uncharacterized protein</fullName>
    </submittedName>
</protein>
<dbReference type="VEuPathDB" id="PlasmoDB:PRELSG_0906000"/>
<organism evidence="1 2">
    <name type="scientific">Plasmodium relictum</name>
    <dbReference type="NCBI Taxonomy" id="85471"/>
    <lineage>
        <taxon>Eukaryota</taxon>
        <taxon>Sar</taxon>
        <taxon>Alveolata</taxon>
        <taxon>Apicomplexa</taxon>
        <taxon>Aconoidasida</taxon>
        <taxon>Haemosporida</taxon>
        <taxon>Plasmodiidae</taxon>
        <taxon>Plasmodium</taxon>
        <taxon>Plasmodium (Haemamoeba)</taxon>
    </lineage>
</organism>
<evidence type="ECO:0000313" key="2">
    <source>
        <dbReference type="Proteomes" id="UP000220158"/>
    </source>
</evidence>
<keyword evidence="2" id="KW-1185">Reference proteome</keyword>
<accession>A0A1J1H4V9</accession>
<dbReference type="EMBL" id="LN835304">
    <property type="protein sequence ID" value="CRG99964.1"/>
    <property type="molecule type" value="Genomic_DNA"/>
</dbReference>
<dbReference type="KEGG" id="prel:PRELSG_0906000"/>
<dbReference type="GeneID" id="39736072"/>
<dbReference type="RefSeq" id="XP_028532969.1">
    <property type="nucleotide sequence ID" value="XM_028676485.1"/>
</dbReference>
<reference evidence="1 2" key="1">
    <citation type="submission" date="2015-04" db="EMBL/GenBank/DDBJ databases">
        <authorList>
            <consortium name="Pathogen Informatics"/>
        </authorList>
    </citation>
    <scope>NUCLEOTIDE SEQUENCE [LARGE SCALE GENOMIC DNA]</scope>
    <source>
        <strain evidence="1 2">SGS1</strain>
    </source>
</reference>
<evidence type="ECO:0000313" key="1">
    <source>
        <dbReference type="EMBL" id="CRG99964.1"/>
    </source>
</evidence>